<feature type="transmembrane region" description="Helical" evidence="4">
    <location>
        <begin position="21"/>
        <end position="46"/>
    </location>
</feature>
<protein>
    <submittedName>
        <fullName evidence="6">1-acyl-sn-glycerol-3-phosphate acyltransferase</fullName>
    </submittedName>
</protein>
<keyword evidence="7" id="KW-1185">Reference proteome</keyword>
<evidence type="ECO:0000256" key="1">
    <source>
        <dbReference type="ARBA" id="ARBA00005189"/>
    </source>
</evidence>
<reference evidence="6 7" key="1">
    <citation type="submission" date="2019-03" db="EMBL/GenBank/DDBJ databases">
        <title>Genomic Encyclopedia of Type Strains, Phase IV (KMG-IV): sequencing the most valuable type-strain genomes for metagenomic binning, comparative biology and taxonomic classification.</title>
        <authorList>
            <person name="Goeker M."/>
        </authorList>
    </citation>
    <scope>NUCLEOTIDE SEQUENCE [LARGE SCALE GENOMIC DNA]</scope>
    <source>
        <strain evidence="6 7">DSM 19580</strain>
    </source>
</reference>
<dbReference type="PANTHER" id="PTHR10434:SF66">
    <property type="entry name" value="PHOSPHOLIPID_GLYCEROL ACYLTRANSFERASE DOMAIN-CONTAINING PROTEIN"/>
    <property type="match status" value="1"/>
</dbReference>
<keyword evidence="3 6" id="KW-0012">Acyltransferase</keyword>
<keyword evidence="4" id="KW-1133">Transmembrane helix</keyword>
<sequence>MQSMDSVPRMPGMADKLKYPWRLAMTGLCFALFGLGGLLLTSWFHILCWLQPDSTKRKQSARTAISASFRIFLATLKWTGVAAYNIQGAALLKQDQGCLVLANHPTLIDYVLLASVIPQCDCMVKEALQRNPFMSGVIKAADYLINGQAEPLLSESKNRLKAGDTLLIFPEGTRSRSGEALKLQRGAANLAVRSRCDIRIVHIHCSESFLSKGSKWYQIPRVKPVLSIEVRQRFSATDFIQEGDNSPALAARRLTRHLTSALTADNSHQRDK</sequence>
<dbReference type="SUPFAM" id="SSF69593">
    <property type="entry name" value="Glycerol-3-phosphate (1)-acyltransferase"/>
    <property type="match status" value="1"/>
</dbReference>
<dbReference type="PANTHER" id="PTHR10434">
    <property type="entry name" value="1-ACYL-SN-GLYCEROL-3-PHOSPHATE ACYLTRANSFERASE"/>
    <property type="match status" value="1"/>
</dbReference>
<evidence type="ECO:0000313" key="7">
    <source>
        <dbReference type="Proteomes" id="UP000295719"/>
    </source>
</evidence>
<dbReference type="Proteomes" id="UP000295719">
    <property type="component" value="Unassembled WGS sequence"/>
</dbReference>
<evidence type="ECO:0000256" key="4">
    <source>
        <dbReference type="SAM" id="Phobius"/>
    </source>
</evidence>
<dbReference type="AlphaFoldDB" id="A0A4R3YSI0"/>
<feature type="domain" description="Phospholipid/glycerol acyltransferase" evidence="5">
    <location>
        <begin position="98"/>
        <end position="208"/>
    </location>
</feature>
<dbReference type="RefSeq" id="WP_230468028.1">
    <property type="nucleotide sequence ID" value="NZ_SMCR01000005.1"/>
</dbReference>
<dbReference type="GO" id="GO:0006654">
    <property type="term" value="P:phosphatidic acid biosynthetic process"/>
    <property type="evidence" value="ECO:0007669"/>
    <property type="project" value="TreeGrafter"/>
</dbReference>
<organism evidence="6 7">
    <name type="scientific">Biostraticola tofi</name>
    <dbReference type="NCBI Taxonomy" id="466109"/>
    <lineage>
        <taxon>Bacteria</taxon>
        <taxon>Pseudomonadati</taxon>
        <taxon>Pseudomonadota</taxon>
        <taxon>Gammaproteobacteria</taxon>
        <taxon>Enterobacterales</taxon>
        <taxon>Bruguierivoracaceae</taxon>
        <taxon>Biostraticola</taxon>
    </lineage>
</organism>
<comment type="pathway">
    <text evidence="1">Lipid metabolism.</text>
</comment>
<name>A0A4R3YSI0_9GAMM</name>
<evidence type="ECO:0000259" key="5">
    <source>
        <dbReference type="SMART" id="SM00563"/>
    </source>
</evidence>
<proteinExistence type="predicted"/>
<dbReference type="SMART" id="SM00563">
    <property type="entry name" value="PlsC"/>
    <property type="match status" value="1"/>
</dbReference>
<dbReference type="InterPro" id="IPR002123">
    <property type="entry name" value="Plipid/glycerol_acylTrfase"/>
</dbReference>
<comment type="caution">
    <text evidence="6">The sequence shown here is derived from an EMBL/GenBank/DDBJ whole genome shotgun (WGS) entry which is preliminary data.</text>
</comment>
<evidence type="ECO:0000313" key="6">
    <source>
        <dbReference type="EMBL" id="TCV95440.1"/>
    </source>
</evidence>
<dbReference type="GO" id="GO:0003841">
    <property type="term" value="F:1-acylglycerol-3-phosphate O-acyltransferase activity"/>
    <property type="evidence" value="ECO:0007669"/>
    <property type="project" value="TreeGrafter"/>
</dbReference>
<accession>A0A4R3YSI0</accession>
<keyword evidence="2 6" id="KW-0808">Transferase</keyword>
<keyword evidence="4" id="KW-0812">Transmembrane</keyword>
<dbReference type="Pfam" id="PF01553">
    <property type="entry name" value="Acyltransferase"/>
    <property type="match status" value="1"/>
</dbReference>
<gene>
    <name evidence="6" type="ORF">EDC52_10542</name>
</gene>
<keyword evidence="4" id="KW-0472">Membrane</keyword>
<evidence type="ECO:0000256" key="3">
    <source>
        <dbReference type="ARBA" id="ARBA00023315"/>
    </source>
</evidence>
<evidence type="ECO:0000256" key="2">
    <source>
        <dbReference type="ARBA" id="ARBA00022679"/>
    </source>
</evidence>
<dbReference type="CDD" id="cd07989">
    <property type="entry name" value="LPLAT_AGPAT-like"/>
    <property type="match status" value="1"/>
</dbReference>
<dbReference type="EMBL" id="SMCR01000005">
    <property type="protein sequence ID" value="TCV95440.1"/>
    <property type="molecule type" value="Genomic_DNA"/>
</dbReference>